<dbReference type="KEGG" id="mcaa:R3L15_07035"/>
<dbReference type="AlphaFoldDB" id="A0AAU6NZ91"/>
<dbReference type="EMBL" id="CP136924">
    <property type="protein sequence ID" value="WXA02945.1"/>
    <property type="molecule type" value="Genomic_DNA"/>
</dbReference>
<feature type="signal peptide" evidence="1">
    <location>
        <begin position="1"/>
        <end position="21"/>
    </location>
</feature>
<dbReference type="Proteomes" id="UP001368318">
    <property type="component" value="Chromosome"/>
</dbReference>
<dbReference type="RefSeq" id="WP_338730797.1">
    <property type="nucleotide sequence ID" value="NZ_CP136924.1"/>
</dbReference>
<sequence>MKNLKQITLLFLSILALTACENEPLDGDFSNNAGETGGGGGSVNSTDLIGDWEIVSFEATTANEIDMMGQVFSSGFEVEGVEMDYIVTFTESTFEANGNYNMELTILMDGQPTQTMSQTYTDVTGSGTYTTDGNTMTTDGTFFDFSFEGVDMSEFGGSQTAEYSFSNGGQTLTMTQDTQEVETANGAETVTIVNSITVLNRL</sequence>
<name>A0AAU6NZ91_9FLAO</name>
<feature type="chain" id="PRO_5044712820" description="Lipocalin-like domain-containing protein" evidence="1">
    <location>
        <begin position="22"/>
        <end position="202"/>
    </location>
</feature>
<evidence type="ECO:0000313" key="2">
    <source>
        <dbReference type="EMBL" id="WXA02945.1"/>
    </source>
</evidence>
<evidence type="ECO:0000313" key="4">
    <source>
        <dbReference type="Proteomes" id="UP001368318"/>
    </source>
</evidence>
<keyword evidence="1" id="KW-0732">Signal</keyword>
<accession>A0AAU6NZ91</accession>
<reference evidence="2 4" key="1">
    <citation type="submission" date="2023-10" db="EMBL/GenBank/DDBJ databases">
        <title>Culture-based analysis of two novel bacteria associated with mangrove crab gills.</title>
        <authorList>
            <person name="Yang X."/>
            <person name="Garuglieri E."/>
            <person name="Van Goethem M.W."/>
            <person name="Fusi M."/>
            <person name="Marasco R."/>
            <person name="Daffonchio D.G."/>
        </authorList>
    </citation>
    <scope>NUCLEOTIDE SEQUENCE [LARGE SCALE GENOMIC DNA]</scope>
    <source>
        <strain evidence="3">UG2-1</strain>
        <strain evidence="2">UG2-2</strain>
        <strain evidence="4">UG2_2</strain>
    </source>
</reference>
<keyword evidence="4" id="KW-1185">Reference proteome</keyword>
<organism evidence="2 4">
    <name type="scientific">Mangrovimonas cancribranchiae</name>
    <dbReference type="NCBI Taxonomy" id="3080055"/>
    <lineage>
        <taxon>Bacteria</taxon>
        <taxon>Pseudomonadati</taxon>
        <taxon>Bacteroidota</taxon>
        <taxon>Flavobacteriia</taxon>
        <taxon>Flavobacteriales</taxon>
        <taxon>Flavobacteriaceae</taxon>
        <taxon>Mangrovimonas</taxon>
    </lineage>
</organism>
<dbReference type="PROSITE" id="PS51257">
    <property type="entry name" value="PROKAR_LIPOPROTEIN"/>
    <property type="match status" value="1"/>
</dbReference>
<gene>
    <name evidence="3" type="ORF">R3L15_07035</name>
    <name evidence="2" type="ORF">R3L16_00365</name>
</gene>
<evidence type="ECO:0000313" key="3">
    <source>
        <dbReference type="EMBL" id="WXA11894.1"/>
    </source>
</evidence>
<evidence type="ECO:0008006" key="5">
    <source>
        <dbReference type="Google" id="ProtNLM"/>
    </source>
</evidence>
<evidence type="ECO:0000256" key="1">
    <source>
        <dbReference type="SAM" id="SignalP"/>
    </source>
</evidence>
<dbReference type="EMBL" id="CP136925">
    <property type="protein sequence ID" value="WXA11894.1"/>
    <property type="molecule type" value="Genomic_DNA"/>
</dbReference>
<proteinExistence type="predicted"/>
<protein>
    <recommendedName>
        <fullName evidence="5">Lipocalin-like domain-containing protein</fullName>
    </recommendedName>
</protein>